<organism evidence="1 2">
    <name type="scientific">Trichuris muris</name>
    <name type="common">Mouse whipworm</name>
    <dbReference type="NCBI Taxonomy" id="70415"/>
    <lineage>
        <taxon>Eukaryota</taxon>
        <taxon>Metazoa</taxon>
        <taxon>Ecdysozoa</taxon>
        <taxon>Nematoda</taxon>
        <taxon>Enoplea</taxon>
        <taxon>Dorylaimia</taxon>
        <taxon>Trichinellida</taxon>
        <taxon>Trichuridae</taxon>
        <taxon>Trichuris</taxon>
    </lineage>
</organism>
<protein>
    <submittedName>
        <fullName evidence="2">MalT-like TPR region domain-containing protein</fullName>
    </submittedName>
</protein>
<dbReference type="PANTHER" id="PTHR14485">
    <property type="entry name" value="TETRATRICOPEPTIDE REPEAT PROTEIN 23"/>
    <property type="match status" value="1"/>
</dbReference>
<dbReference type="SUPFAM" id="SSF48452">
    <property type="entry name" value="TPR-like"/>
    <property type="match status" value="1"/>
</dbReference>
<keyword evidence="1" id="KW-1185">Reference proteome</keyword>
<reference evidence="2" key="1">
    <citation type="submission" date="2019-12" db="UniProtKB">
        <authorList>
            <consortium name="WormBaseParasite"/>
        </authorList>
    </citation>
    <scope>IDENTIFICATION</scope>
</reference>
<dbReference type="WBParaSite" id="TMUE_2000008271.1">
    <property type="protein sequence ID" value="TMUE_2000008271.1"/>
    <property type="gene ID" value="WBGene00292312"/>
</dbReference>
<evidence type="ECO:0000313" key="1">
    <source>
        <dbReference type="Proteomes" id="UP000046395"/>
    </source>
</evidence>
<dbReference type="Proteomes" id="UP000046395">
    <property type="component" value="Unassembled WGS sequence"/>
</dbReference>
<name>A0A5S6QLQ3_TRIMR</name>
<sequence>MSDAEENTPGAEYSRCSLFIQSSDLFKRSFSAETADECIAAAVRCLTLAKISCDRSNATVVAQWHCMLARAYWLLKGLGPQTCEHAKSALQVFMKSVPIMDKQHSHTSSHDKKLQLNITMESLMLAAKALRSMRQLYEANQFIKKALHIFKQNKRRLNDDEQIQWTLQLYDELSLNDYDSKRLNEASTHLDVAIQVAENIGGTGSSILVPLYIRMARLLEKTSNKAKALEYYERAYTEAFSEPIDDIPKADALITAVKQLTRYAKGMMDDKKLSEHVESAVAVYARTFGERDSRTVETNRILEDLRCNTNDENDSD</sequence>
<dbReference type="AlphaFoldDB" id="A0A5S6QLQ3"/>
<dbReference type="PANTHER" id="PTHR14485:SF2">
    <property type="entry name" value="FUNGAL STAND N-TERMINAL GOODBYE DOMAIN-CONTAINING PROTEIN"/>
    <property type="match status" value="1"/>
</dbReference>
<dbReference type="InterPro" id="IPR042621">
    <property type="entry name" value="TTC23/TTC23L"/>
</dbReference>
<evidence type="ECO:0000313" key="2">
    <source>
        <dbReference type="WBParaSite" id="TMUE_2000008271.1"/>
    </source>
</evidence>
<proteinExistence type="predicted"/>
<accession>A0A5S6QLQ3</accession>
<dbReference type="InterPro" id="IPR011990">
    <property type="entry name" value="TPR-like_helical_dom_sf"/>
</dbReference>
<dbReference type="Gene3D" id="1.25.40.10">
    <property type="entry name" value="Tetratricopeptide repeat domain"/>
    <property type="match status" value="1"/>
</dbReference>